<organism evidence="3 4">
    <name type="scientific">Gimibacter soli</name>
    <dbReference type="NCBI Taxonomy" id="3024400"/>
    <lineage>
        <taxon>Bacteria</taxon>
        <taxon>Pseudomonadati</taxon>
        <taxon>Pseudomonadota</taxon>
        <taxon>Alphaproteobacteria</taxon>
        <taxon>Kordiimonadales</taxon>
        <taxon>Temperatibacteraceae</taxon>
        <taxon>Gimibacter</taxon>
    </lineage>
</organism>
<dbReference type="InterPro" id="IPR011032">
    <property type="entry name" value="GroES-like_sf"/>
</dbReference>
<dbReference type="InterPro" id="IPR013149">
    <property type="entry name" value="ADH-like_C"/>
</dbReference>
<dbReference type="SUPFAM" id="SSF50129">
    <property type="entry name" value="GroES-like"/>
    <property type="match status" value="2"/>
</dbReference>
<sequence>MTANHQIRLKSRPTGWVTPDNFEHVKADMPSPGPGQMLVKTLYLSVDPYMRGRMNDAKSYADPWKLGEACVGGIVVRVEESNGGKFPAGTYLTGMGAWANYQVTDGTGFNPVDPKLAPLSFYLGILGMPGMTAWVGLKGIADMKEGDNVYVSAASGAVGQVVGQIAKNMGCHVAGSAGDDAKVAYLKDELGFDAAFNYKTEKNLFAAVKAANPKGIDVYFENVGGPMLEAVINMMNFNGRIALCGMIADYNLTVDEMPAGPRNLVLLVGRSIKMQGFIVVNYPDLCREWIGVGAKWLQEGKLKYRESVVEGLENAPTAFIDMLKGKNFGKQIVKVADE</sequence>
<name>A0AAF0BJ87_9PROT</name>
<dbReference type="Gene3D" id="3.90.180.10">
    <property type="entry name" value="Medium-chain alcohol dehydrogenases, catalytic domain"/>
    <property type="match status" value="1"/>
</dbReference>
<feature type="domain" description="Enoyl reductase (ER)" evidence="2">
    <location>
        <begin position="17"/>
        <end position="333"/>
    </location>
</feature>
<dbReference type="FunFam" id="3.40.50.720:FF:000121">
    <property type="entry name" value="Prostaglandin reductase 2"/>
    <property type="match status" value="1"/>
</dbReference>
<dbReference type="RefSeq" id="WP_289502269.1">
    <property type="nucleotide sequence ID" value="NZ_CP116805.1"/>
</dbReference>
<keyword evidence="1" id="KW-0560">Oxidoreductase</keyword>
<dbReference type="PANTHER" id="PTHR43205">
    <property type="entry name" value="PROSTAGLANDIN REDUCTASE"/>
    <property type="match status" value="1"/>
</dbReference>
<evidence type="ECO:0000256" key="1">
    <source>
        <dbReference type="ARBA" id="ARBA00023002"/>
    </source>
</evidence>
<proteinExistence type="predicted"/>
<dbReference type="InterPro" id="IPR045010">
    <property type="entry name" value="MDR_fam"/>
</dbReference>
<evidence type="ECO:0000313" key="4">
    <source>
        <dbReference type="Proteomes" id="UP001217500"/>
    </source>
</evidence>
<reference evidence="3" key="1">
    <citation type="submission" date="2023-01" db="EMBL/GenBank/DDBJ databases">
        <title>The genome sequence of Kordiimonadaceae bacterium 6D33.</title>
        <authorList>
            <person name="Liu Y."/>
        </authorList>
    </citation>
    <scope>NUCLEOTIDE SEQUENCE</scope>
    <source>
        <strain evidence="3">6D33</strain>
    </source>
</reference>
<dbReference type="AlphaFoldDB" id="A0AAF0BJ87"/>
<dbReference type="Gene3D" id="3.40.50.720">
    <property type="entry name" value="NAD(P)-binding Rossmann-like Domain"/>
    <property type="match status" value="1"/>
</dbReference>
<dbReference type="PANTHER" id="PTHR43205:SF7">
    <property type="entry name" value="PROSTAGLANDIN REDUCTASE 1"/>
    <property type="match status" value="1"/>
</dbReference>
<protein>
    <submittedName>
        <fullName evidence="3">NADP-dependent oxidoreductase</fullName>
    </submittedName>
</protein>
<dbReference type="Proteomes" id="UP001217500">
    <property type="component" value="Chromosome"/>
</dbReference>
<keyword evidence="4" id="KW-1185">Reference proteome</keyword>
<dbReference type="Pfam" id="PF00107">
    <property type="entry name" value="ADH_zinc_N"/>
    <property type="match status" value="1"/>
</dbReference>
<dbReference type="InterPro" id="IPR041694">
    <property type="entry name" value="ADH_N_2"/>
</dbReference>
<dbReference type="SMART" id="SM00829">
    <property type="entry name" value="PKS_ER"/>
    <property type="match status" value="1"/>
</dbReference>
<dbReference type="Pfam" id="PF16884">
    <property type="entry name" value="ADH_N_2"/>
    <property type="match status" value="1"/>
</dbReference>
<dbReference type="InterPro" id="IPR036291">
    <property type="entry name" value="NAD(P)-bd_dom_sf"/>
</dbReference>
<dbReference type="SUPFAM" id="SSF51735">
    <property type="entry name" value="NAD(P)-binding Rossmann-fold domains"/>
    <property type="match status" value="1"/>
</dbReference>
<dbReference type="InterPro" id="IPR020843">
    <property type="entry name" value="ER"/>
</dbReference>
<accession>A0AAF0BJ87</accession>
<evidence type="ECO:0000313" key="3">
    <source>
        <dbReference type="EMBL" id="WCL52829.1"/>
    </source>
</evidence>
<dbReference type="CDD" id="cd05288">
    <property type="entry name" value="PGDH"/>
    <property type="match status" value="1"/>
</dbReference>
<dbReference type="KEGG" id="gso:PH603_09785"/>
<dbReference type="EMBL" id="CP116805">
    <property type="protein sequence ID" value="WCL52829.1"/>
    <property type="molecule type" value="Genomic_DNA"/>
</dbReference>
<gene>
    <name evidence="3" type="ORF">PH603_09785</name>
</gene>
<dbReference type="GO" id="GO:0016628">
    <property type="term" value="F:oxidoreductase activity, acting on the CH-CH group of donors, NAD or NADP as acceptor"/>
    <property type="evidence" value="ECO:0007669"/>
    <property type="project" value="InterPro"/>
</dbReference>
<evidence type="ECO:0000259" key="2">
    <source>
        <dbReference type="SMART" id="SM00829"/>
    </source>
</evidence>